<dbReference type="STRING" id="1121266.SAMN02745883_00468"/>
<dbReference type="InterPro" id="IPR006073">
    <property type="entry name" value="GTP-bd"/>
</dbReference>
<dbReference type="PROSITE" id="PS51713">
    <property type="entry name" value="G_ERA"/>
    <property type="match status" value="1"/>
</dbReference>
<evidence type="ECO:0000256" key="9">
    <source>
        <dbReference type="PROSITE-ProRule" id="PRU01050"/>
    </source>
</evidence>
<evidence type="ECO:0000256" key="5">
    <source>
        <dbReference type="ARBA" id="ARBA00022884"/>
    </source>
</evidence>
<keyword evidence="3 8" id="KW-0690">Ribosome biogenesis</keyword>
<dbReference type="CDD" id="cd04163">
    <property type="entry name" value="Era"/>
    <property type="match status" value="1"/>
</dbReference>
<dbReference type="GO" id="GO:0000028">
    <property type="term" value="P:ribosomal small subunit assembly"/>
    <property type="evidence" value="ECO:0007669"/>
    <property type="project" value="TreeGrafter"/>
</dbReference>
<dbReference type="SUPFAM" id="SSF54814">
    <property type="entry name" value="Prokaryotic type KH domain (KH-domain type II)"/>
    <property type="match status" value="1"/>
</dbReference>
<feature type="region of interest" description="G4" evidence="9">
    <location>
        <begin position="121"/>
        <end position="124"/>
    </location>
</feature>
<dbReference type="GO" id="GO:0070181">
    <property type="term" value="F:small ribosomal subunit rRNA binding"/>
    <property type="evidence" value="ECO:0007669"/>
    <property type="project" value="UniProtKB-UniRule"/>
</dbReference>
<sequence length="296" mass="33836">MSFKSGFVTIIGRPNVGKSTLINNLIGQKILIMSNKPQTTRNKIRTIYNGENIQIIFLDTPGIHKPKNKLGEQMVKSAQETLNEVDVIVFVVDNSKTIGAGDRYILEILKNVKTPVILAINKIDIISPEDFKNIFDMYSKYEFISDIIGISAIKGTNTDKLLEIITSKLPEGPMYFPHDMITDQPERFIISEIIREKLLHNLHEEVPHGVAVDLNFVKKREDKDIIDIDATIFCEKNSHKSIIIGKNGRMIKKIGKSAREEIERLLGSKVYMELWVKVKKDWRDNENILRSLGYKE</sequence>
<evidence type="ECO:0000313" key="14">
    <source>
        <dbReference type="Proteomes" id="UP000184082"/>
    </source>
</evidence>
<evidence type="ECO:0000256" key="8">
    <source>
        <dbReference type="HAMAP-Rule" id="MF_00367"/>
    </source>
</evidence>
<dbReference type="FunFam" id="3.30.300.20:FF:000003">
    <property type="entry name" value="GTPase Era"/>
    <property type="match status" value="1"/>
</dbReference>
<evidence type="ECO:0000256" key="2">
    <source>
        <dbReference type="ARBA" id="ARBA00020484"/>
    </source>
</evidence>
<dbReference type="NCBIfam" id="TIGR00436">
    <property type="entry name" value="era"/>
    <property type="match status" value="1"/>
</dbReference>
<dbReference type="PROSITE" id="PS50823">
    <property type="entry name" value="KH_TYPE_2"/>
    <property type="match status" value="1"/>
</dbReference>
<feature type="region of interest" description="G3" evidence="9">
    <location>
        <begin position="59"/>
        <end position="62"/>
    </location>
</feature>
<protein>
    <recommendedName>
        <fullName evidence="2 8">GTPase Era</fullName>
    </recommendedName>
</protein>
<comment type="subcellular location">
    <subcellularLocation>
        <location evidence="8">Cytoplasm</location>
    </subcellularLocation>
    <subcellularLocation>
        <location evidence="8">Cell membrane</location>
        <topology evidence="8">Peripheral membrane protein</topology>
    </subcellularLocation>
</comment>
<name>A0A1M6MB90_9FIRM</name>
<proteinExistence type="inferred from homology"/>
<dbReference type="Pfam" id="PF01926">
    <property type="entry name" value="MMR_HSR1"/>
    <property type="match status" value="1"/>
</dbReference>
<feature type="binding site" evidence="8">
    <location>
        <begin position="59"/>
        <end position="63"/>
    </location>
    <ligand>
        <name>GTP</name>
        <dbReference type="ChEBI" id="CHEBI:37565"/>
    </ligand>
</feature>
<feature type="binding site" evidence="8">
    <location>
        <begin position="121"/>
        <end position="124"/>
    </location>
    <ligand>
        <name>GTP</name>
        <dbReference type="ChEBI" id="CHEBI:37565"/>
    </ligand>
</feature>
<feature type="domain" description="Era-type G" evidence="12">
    <location>
        <begin position="4"/>
        <end position="171"/>
    </location>
</feature>
<dbReference type="FunFam" id="3.40.50.300:FF:000094">
    <property type="entry name" value="GTPase Era"/>
    <property type="match status" value="1"/>
</dbReference>
<dbReference type="RefSeq" id="WP_072965781.1">
    <property type="nucleotide sequence ID" value="NZ_FRAJ01000004.1"/>
</dbReference>
<dbReference type="Gene3D" id="3.40.50.300">
    <property type="entry name" value="P-loop containing nucleotide triphosphate hydrolases"/>
    <property type="match status" value="1"/>
</dbReference>
<evidence type="ECO:0000256" key="1">
    <source>
        <dbReference type="ARBA" id="ARBA00007921"/>
    </source>
</evidence>
<dbReference type="GO" id="GO:0005525">
    <property type="term" value="F:GTP binding"/>
    <property type="evidence" value="ECO:0007669"/>
    <property type="project" value="UniProtKB-UniRule"/>
</dbReference>
<organism evidence="13 14">
    <name type="scientific">Caminicella sporogenes DSM 14501</name>
    <dbReference type="NCBI Taxonomy" id="1121266"/>
    <lineage>
        <taxon>Bacteria</taxon>
        <taxon>Bacillati</taxon>
        <taxon>Bacillota</taxon>
        <taxon>Clostridia</taxon>
        <taxon>Peptostreptococcales</taxon>
        <taxon>Caminicellaceae</taxon>
        <taxon>Caminicella</taxon>
    </lineage>
</organism>
<dbReference type="InterPro" id="IPR004044">
    <property type="entry name" value="KH_dom_type_2"/>
</dbReference>
<dbReference type="SUPFAM" id="SSF52540">
    <property type="entry name" value="P-loop containing nucleoside triphosphate hydrolases"/>
    <property type="match status" value="1"/>
</dbReference>
<keyword evidence="5 8" id="KW-0694">RNA-binding</keyword>
<dbReference type="PANTHER" id="PTHR42698">
    <property type="entry name" value="GTPASE ERA"/>
    <property type="match status" value="1"/>
</dbReference>
<evidence type="ECO:0000313" key="13">
    <source>
        <dbReference type="EMBL" id="SHJ80731.1"/>
    </source>
</evidence>
<dbReference type="NCBIfam" id="NF000908">
    <property type="entry name" value="PRK00089.1"/>
    <property type="match status" value="1"/>
</dbReference>
<dbReference type="NCBIfam" id="TIGR00231">
    <property type="entry name" value="small_GTP"/>
    <property type="match status" value="1"/>
</dbReference>
<keyword evidence="8" id="KW-1003">Cell membrane</keyword>
<dbReference type="EMBL" id="FRAJ01000004">
    <property type="protein sequence ID" value="SHJ80731.1"/>
    <property type="molecule type" value="Genomic_DNA"/>
</dbReference>
<keyword evidence="6 8" id="KW-0342">GTP-binding</keyword>
<evidence type="ECO:0000259" key="11">
    <source>
        <dbReference type="PROSITE" id="PS50823"/>
    </source>
</evidence>
<keyword evidence="4 8" id="KW-0547">Nucleotide-binding</keyword>
<gene>
    <name evidence="8" type="primary">era</name>
    <name evidence="13" type="ORF">SAMN02745883_00468</name>
</gene>
<keyword evidence="8" id="KW-0699">rRNA-binding</keyword>
<evidence type="ECO:0000256" key="10">
    <source>
        <dbReference type="RuleBase" id="RU003761"/>
    </source>
</evidence>
<keyword evidence="14" id="KW-1185">Reference proteome</keyword>
<dbReference type="InterPro" id="IPR009019">
    <property type="entry name" value="KH_sf_prok-type"/>
</dbReference>
<dbReference type="AlphaFoldDB" id="A0A1M6MB90"/>
<keyword evidence="8" id="KW-0963">Cytoplasm</keyword>
<feature type="domain" description="KH type-2" evidence="11">
    <location>
        <begin position="194"/>
        <end position="280"/>
    </location>
</feature>
<dbReference type="Proteomes" id="UP000184082">
    <property type="component" value="Unassembled WGS sequence"/>
</dbReference>
<feature type="region of interest" description="G5" evidence="9">
    <location>
        <begin position="150"/>
        <end position="152"/>
    </location>
</feature>
<reference evidence="13 14" key="1">
    <citation type="submission" date="2016-11" db="EMBL/GenBank/DDBJ databases">
        <authorList>
            <person name="Jaros S."/>
            <person name="Januszkiewicz K."/>
            <person name="Wedrychowicz H."/>
        </authorList>
    </citation>
    <scope>NUCLEOTIDE SEQUENCE [LARGE SCALE GENOMIC DNA]</scope>
    <source>
        <strain evidence="13 14">DSM 14501</strain>
    </source>
</reference>
<dbReference type="InterPro" id="IPR005662">
    <property type="entry name" value="GTPase_Era-like"/>
</dbReference>
<evidence type="ECO:0000256" key="6">
    <source>
        <dbReference type="ARBA" id="ARBA00023134"/>
    </source>
</evidence>
<dbReference type="GO" id="GO:0003924">
    <property type="term" value="F:GTPase activity"/>
    <property type="evidence" value="ECO:0007669"/>
    <property type="project" value="UniProtKB-UniRule"/>
</dbReference>
<feature type="binding site" evidence="8">
    <location>
        <begin position="12"/>
        <end position="19"/>
    </location>
    <ligand>
        <name>GTP</name>
        <dbReference type="ChEBI" id="CHEBI:37565"/>
    </ligand>
</feature>
<dbReference type="GO" id="GO:0005886">
    <property type="term" value="C:plasma membrane"/>
    <property type="evidence" value="ECO:0007669"/>
    <property type="project" value="UniProtKB-SubCell"/>
</dbReference>
<keyword evidence="7 8" id="KW-0472">Membrane</keyword>
<dbReference type="PRINTS" id="PR00326">
    <property type="entry name" value="GTP1OBG"/>
</dbReference>
<dbReference type="PANTHER" id="PTHR42698:SF1">
    <property type="entry name" value="GTPASE ERA, MITOCHONDRIAL"/>
    <property type="match status" value="1"/>
</dbReference>
<dbReference type="InterPro" id="IPR015946">
    <property type="entry name" value="KH_dom-like_a/b"/>
</dbReference>
<accession>A0A1M6MB90</accession>
<comment type="function">
    <text evidence="8">An essential GTPase that binds both GDP and GTP, with rapid nucleotide exchange. Plays a role in 16S rRNA processing and 30S ribosomal subunit biogenesis and possibly also in cell cycle regulation and energy metabolism.</text>
</comment>
<dbReference type="CDD" id="cd22534">
    <property type="entry name" value="KH-II_Era"/>
    <property type="match status" value="1"/>
</dbReference>
<evidence type="ECO:0000256" key="3">
    <source>
        <dbReference type="ARBA" id="ARBA00022517"/>
    </source>
</evidence>
<evidence type="ECO:0000259" key="12">
    <source>
        <dbReference type="PROSITE" id="PS51713"/>
    </source>
</evidence>
<dbReference type="GO" id="GO:0043024">
    <property type="term" value="F:ribosomal small subunit binding"/>
    <property type="evidence" value="ECO:0007669"/>
    <property type="project" value="TreeGrafter"/>
</dbReference>
<dbReference type="Pfam" id="PF07650">
    <property type="entry name" value="KH_2"/>
    <property type="match status" value="1"/>
</dbReference>
<feature type="region of interest" description="G2" evidence="9">
    <location>
        <begin position="38"/>
        <end position="42"/>
    </location>
</feature>
<comment type="similarity">
    <text evidence="1 8 9 10">Belongs to the TRAFAC class TrmE-Era-EngA-EngB-Septin-like GTPase superfamily. Era GTPase family.</text>
</comment>
<dbReference type="InterPro" id="IPR027417">
    <property type="entry name" value="P-loop_NTPase"/>
</dbReference>
<evidence type="ECO:0000256" key="7">
    <source>
        <dbReference type="ARBA" id="ARBA00023136"/>
    </source>
</evidence>
<comment type="subunit">
    <text evidence="8">Monomer.</text>
</comment>
<dbReference type="Gene3D" id="3.30.300.20">
    <property type="match status" value="1"/>
</dbReference>
<feature type="region of interest" description="G1" evidence="9">
    <location>
        <begin position="12"/>
        <end position="19"/>
    </location>
</feature>
<dbReference type="InterPro" id="IPR030388">
    <property type="entry name" value="G_ERA_dom"/>
</dbReference>
<evidence type="ECO:0000256" key="4">
    <source>
        <dbReference type="ARBA" id="ARBA00022741"/>
    </source>
</evidence>
<dbReference type="GO" id="GO:0005829">
    <property type="term" value="C:cytosol"/>
    <property type="evidence" value="ECO:0007669"/>
    <property type="project" value="TreeGrafter"/>
</dbReference>
<dbReference type="InterPro" id="IPR005225">
    <property type="entry name" value="Small_GTP-bd"/>
</dbReference>
<dbReference type="HAMAP" id="MF_00367">
    <property type="entry name" value="GTPase_Era"/>
    <property type="match status" value="1"/>
</dbReference>